<feature type="domain" description="Tyr recombinase" evidence="4">
    <location>
        <begin position="10"/>
        <end position="189"/>
    </location>
</feature>
<organism evidence="5 6">
    <name type="scientific">Halalkalicoccus tibetensis</name>
    <dbReference type="NCBI Taxonomy" id="175632"/>
    <lineage>
        <taxon>Archaea</taxon>
        <taxon>Methanobacteriati</taxon>
        <taxon>Methanobacteriota</taxon>
        <taxon>Stenosarchaea group</taxon>
        <taxon>Halobacteria</taxon>
        <taxon>Halobacteriales</taxon>
        <taxon>Halococcaceae</taxon>
        <taxon>Halalkalicoccus</taxon>
    </lineage>
</organism>
<dbReference type="InterPro" id="IPR007050">
    <property type="entry name" value="HTH_bacterioopsin"/>
</dbReference>
<protein>
    <submittedName>
        <fullName evidence="5">Bacterio-opsin activator domain-containing protein</fullName>
    </submittedName>
</protein>
<dbReference type="EMBL" id="JBHSXQ010000004">
    <property type="protein sequence ID" value="MFC6906227.1"/>
    <property type="molecule type" value="Genomic_DNA"/>
</dbReference>
<keyword evidence="6" id="KW-1185">Reference proteome</keyword>
<dbReference type="InterPro" id="IPR013324">
    <property type="entry name" value="RNA_pol_sigma_r3/r4-like"/>
</dbReference>
<name>A0ABD5V431_9EURY</name>
<dbReference type="InterPro" id="IPR036388">
    <property type="entry name" value="WH-like_DNA-bd_sf"/>
</dbReference>
<keyword evidence="3" id="KW-0233">DNA recombination</keyword>
<dbReference type="GO" id="GO:0006310">
    <property type="term" value="P:DNA recombination"/>
    <property type="evidence" value="ECO:0007669"/>
    <property type="project" value="UniProtKB-KW"/>
</dbReference>
<dbReference type="SUPFAM" id="SSF56349">
    <property type="entry name" value="DNA breaking-rejoining enzymes"/>
    <property type="match status" value="1"/>
</dbReference>
<dbReference type="Pfam" id="PF15915">
    <property type="entry name" value="BAT"/>
    <property type="match status" value="1"/>
</dbReference>
<dbReference type="InterPro" id="IPR011010">
    <property type="entry name" value="DNA_brk_join_enz"/>
</dbReference>
<proteinExistence type="predicted"/>
<evidence type="ECO:0000313" key="6">
    <source>
        <dbReference type="Proteomes" id="UP001596312"/>
    </source>
</evidence>
<dbReference type="RefSeq" id="WP_340604785.1">
    <property type="nucleotide sequence ID" value="NZ_JBBMXV010000004.1"/>
</dbReference>
<dbReference type="Proteomes" id="UP001596312">
    <property type="component" value="Unassembled WGS sequence"/>
</dbReference>
<dbReference type="Pfam" id="PF04967">
    <property type="entry name" value="HTH_10"/>
    <property type="match status" value="1"/>
</dbReference>
<dbReference type="InterPro" id="IPR013762">
    <property type="entry name" value="Integrase-like_cat_sf"/>
</dbReference>
<dbReference type="SUPFAM" id="SSF88659">
    <property type="entry name" value="Sigma3 and sigma4 domains of RNA polymerase sigma factors"/>
    <property type="match status" value="1"/>
</dbReference>
<dbReference type="AlphaFoldDB" id="A0ABD5V431"/>
<dbReference type="PANTHER" id="PTHR34236:SF1">
    <property type="entry name" value="DIMETHYL SULFOXIDE REDUCTASE TRANSCRIPTIONAL ACTIVATOR"/>
    <property type="match status" value="1"/>
</dbReference>
<evidence type="ECO:0000256" key="2">
    <source>
        <dbReference type="ARBA" id="ARBA00023163"/>
    </source>
</evidence>
<keyword evidence="1" id="KW-0805">Transcription regulation</keyword>
<accession>A0ABD5V431</accession>
<dbReference type="Gene3D" id="1.10.10.10">
    <property type="entry name" value="Winged helix-like DNA-binding domain superfamily/Winged helix DNA-binding domain"/>
    <property type="match status" value="1"/>
</dbReference>
<dbReference type="Gene3D" id="1.10.443.10">
    <property type="entry name" value="Intergrase catalytic core"/>
    <property type="match status" value="1"/>
</dbReference>
<evidence type="ECO:0000313" key="5">
    <source>
        <dbReference type="EMBL" id="MFC6906227.1"/>
    </source>
</evidence>
<dbReference type="PANTHER" id="PTHR34236">
    <property type="entry name" value="DIMETHYL SULFOXIDE REDUCTASE TRANSCRIPTIONAL ACTIVATOR"/>
    <property type="match status" value="1"/>
</dbReference>
<evidence type="ECO:0000259" key="4">
    <source>
        <dbReference type="PROSITE" id="PS51898"/>
    </source>
</evidence>
<dbReference type="InterPro" id="IPR002104">
    <property type="entry name" value="Integrase_catalytic"/>
</dbReference>
<evidence type="ECO:0000256" key="3">
    <source>
        <dbReference type="ARBA" id="ARBA00023172"/>
    </source>
</evidence>
<gene>
    <name evidence="5" type="ORF">ACFQGH_13590</name>
</gene>
<dbReference type="PROSITE" id="PS51898">
    <property type="entry name" value="TYR_RECOMBINASE"/>
    <property type="match status" value="1"/>
</dbReference>
<evidence type="ECO:0000256" key="1">
    <source>
        <dbReference type="ARBA" id="ARBA00023015"/>
    </source>
</evidence>
<reference evidence="5 6" key="1">
    <citation type="journal article" date="2019" name="Int. J. Syst. Evol. Microbiol.">
        <title>The Global Catalogue of Microorganisms (GCM) 10K type strain sequencing project: providing services to taxonomists for standard genome sequencing and annotation.</title>
        <authorList>
            <consortium name="The Broad Institute Genomics Platform"/>
            <consortium name="The Broad Institute Genome Sequencing Center for Infectious Disease"/>
            <person name="Wu L."/>
            <person name="Ma J."/>
        </authorList>
    </citation>
    <scope>NUCLEOTIDE SEQUENCE [LARGE SCALE GENOMIC DNA]</scope>
    <source>
        <strain evidence="5 6">CGMCC 1.3240</strain>
    </source>
</reference>
<comment type="caution">
    <text evidence="5">The sequence shown here is derived from an EMBL/GenBank/DDBJ whole genome shotgun (WGS) entry which is preliminary data.</text>
</comment>
<keyword evidence="2" id="KW-0804">Transcription</keyword>
<sequence length="548" mass="59545">MVESVARTGEAGRELEGADYDRLLEAAATYRERLLVRLGAEVGLSAAEMAAIRPSHVSRVRSDPDRFLLTVPEGEGSREAYLPPDVERELSRYVNSNGIGEDERVVDVTPRRVQMLVRGVADRAAERTGEARFEGITVQDLRRRFARTLIEEQGIPPRVVRAIGGWGSLEALEPYLGAPTTEELLDAFEDGGREAAVGTPALDSALLDASTREEVEARVCEALADRYGFAWIDSPELDSGGEPAAVSGIDPESVRDLREKADGGSETGGPDAANVVTAPIRYGETRYGTLSVGFRRPTDGDDRERLGVVGRRVGHAITAIRRRKLLLADTVLELEFHSDDTRSALVAAAGRFDCRFVLESIVSTSESALVYYLTLSDASASAVLEYLAERRGIEDGRLVEGRDSGALVELVVSGDCPLLLLTDYGATVEEATIEGGEARILAECAYDTDLRALVDRLTEAFPDTRLAGKQAAERDANTVEGFKRGAIDRLTDRQRAALRAAYFGGYFDWPRGSTAEEVADAMGVSSPTLHSHLRKGQRELLELLFEGE</sequence>
<dbReference type="InterPro" id="IPR031803">
    <property type="entry name" value="BAT_GAF/HTH-assoc"/>
</dbReference>